<name>A0A1I7BWD2_9FLAO</name>
<keyword evidence="4" id="KW-1185">Reference proteome</keyword>
<evidence type="ECO:0000259" key="2">
    <source>
        <dbReference type="Pfam" id="PF01648"/>
    </source>
</evidence>
<sequence>MFTFEQITVNDVDVHLMYYQDFPLEEHLHNLLPSELEKLATFSHPNRRREYVATRILRTTKFGNDEILYNSIGAPYIEGEGYISISHSTNVVGLAFCKHHAVGLDLEPIREKVHRVKHKFLSEKEKATFDVDSTEEMIKVWSAKEALYKLAGRKEIIFAKELLLHKIDQENWIGNIINPFLTRRVEMKVLTHKDFVISINAEAYFDYDN</sequence>
<dbReference type="AlphaFoldDB" id="A0A1I7BWD2"/>
<dbReference type="GO" id="GO:0000287">
    <property type="term" value="F:magnesium ion binding"/>
    <property type="evidence" value="ECO:0007669"/>
    <property type="project" value="InterPro"/>
</dbReference>
<keyword evidence="1 3" id="KW-0808">Transferase</keyword>
<dbReference type="OrthoDB" id="1190494at2"/>
<reference evidence="3 4" key="1">
    <citation type="submission" date="2016-10" db="EMBL/GenBank/DDBJ databases">
        <authorList>
            <person name="de Groot N.N."/>
        </authorList>
    </citation>
    <scope>NUCLEOTIDE SEQUENCE [LARGE SCALE GENOMIC DNA]</scope>
    <source>
        <strain evidence="3 4">CGMCC 1.7005</strain>
    </source>
</reference>
<dbReference type="Gene3D" id="3.90.470.20">
    <property type="entry name" value="4'-phosphopantetheinyl transferase domain"/>
    <property type="match status" value="1"/>
</dbReference>
<dbReference type="InterPro" id="IPR037143">
    <property type="entry name" value="4-PPantetheinyl_Trfase_dom_sf"/>
</dbReference>
<dbReference type="GO" id="GO:0008897">
    <property type="term" value="F:holo-[acyl-carrier-protein] synthase activity"/>
    <property type="evidence" value="ECO:0007669"/>
    <property type="project" value="InterPro"/>
</dbReference>
<feature type="domain" description="4'-phosphopantetheinyl transferase" evidence="2">
    <location>
        <begin position="101"/>
        <end position="171"/>
    </location>
</feature>
<proteinExistence type="predicted"/>
<evidence type="ECO:0000313" key="3">
    <source>
        <dbReference type="EMBL" id="SFT91488.1"/>
    </source>
</evidence>
<dbReference type="RefSeq" id="WP_090253367.1">
    <property type="nucleotide sequence ID" value="NZ_FPAS01000008.1"/>
</dbReference>
<dbReference type="SUPFAM" id="SSF56214">
    <property type="entry name" value="4'-phosphopantetheinyl transferase"/>
    <property type="match status" value="2"/>
</dbReference>
<dbReference type="InterPro" id="IPR008278">
    <property type="entry name" value="4-PPantetheinyl_Trfase_dom"/>
</dbReference>
<dbReference type="Pfam" id="PF01648">
    <property type="entry name" value="ACPS"/>
    <property type="match status" value="1"/>
</dbReference>
<organism evidence="3 4">
    <name type="scientific">Lishizhenia tianjinensis</name>
    <dbReference type="NCBI Taxonomy" id="477690"/>
    <lineage>
        <taxon>Bacteria</taxon>
        <taxon>Pseudomonadati</taxon>
        <taxon>Bacteroidota</taxon>
        <taxon>Flavobacteriia</taxon>
        <taxon>Flavobacteriales</taxon>
        <taxon>Crocinitomicaceae</taxon>
        <taxon>Lishizhenia</taxon>
    </lineage>
</organism>
<accession>A0A1I7BWD2</accession>
<dbReference type="EMBL" id="FPAS01000008">
    <property type="protein sequence ID" value="SFT91488.1"/>
    <property type="molecule type" value="Genomic_DNA"/>
</dbReference>
<evidence type="ECO:0000256" key="1">
    <source>
        <dbReference type="ARBA" id="ARBA00022679"/>
    </source>
</evidence>
<evidence type="ECO:0000313" key="4">
    <source>
        <dbReference type="Proteomes" id="UP000236454"/>
    </source>
</evidence>
<dbReference type="Proteomes" id="UP000236454">
    <property type="component" value="Unassembled WGS sequence"/>
</dbReference>
<dbReference type="STRING" id="477690.SAMN05216474_3138"/>
<gene>
    <name evidence="3" type="ORF">SAMN05216474_3138</name>
</gene>
<protein>
    <submittedName>
        <fullName evidence="3">4'-phosphopantetheinyl transferase superfamily protein</fullName>
    </submittedName>
</protein>